<dbReference type="SUPFAM" id="SSF46689">
    <property type="entry name" value="Homeodomain-like"/>
    <property type="match status" value="1"/>
</dbReference>
<feature type="coiled-coil region" evidence="1">
    <location>
        <begin position="62"/>
        <end position="93"/>
    </location>
</feature>
<protein>
    <recommendedName>
        <fullName evidence="4">Transposase</fullName>
    </recommendedName>
</protein>
<dbReference type="AlphaFoldDB" id="A0A8J2YMQ4"/>
<dbReference type="RefSeq" id="WP_188697740.1">
    <property type="nucleotide sequence ID" value="NZ_BMIR01000024.1"/>
</dbReference>
<dbReference type="GO" id="GO:0004803">
    <property type="term" value="F:transposase activity"/>
    <property type="evidence" value="ECO:0007669"/>
    <property type="project" value="InterPro"/>
</dbReference>
<proteinExistence type="predicted"/>
<accession>A0A8J2YMQ4</accession>
<evidence type="ECO:0000313" key="3">
    <source>
        <dbReference type="Proteomes" id="UP000628775"/>
    </source>
</evidence>
<dbReference type="PANTHER" id="PTHR33609:SF1">
    <property type="entry name" value="TRANSPOSASE"/>
    <property type="match status" value="1"/>
</dbReference>
<dbReference type="GO" id="GO:0006313">
    <property type="term" value="P:DNA transposition"/>
    <property type="evidence" value="ECO:0007669"/>
    <property type="project" value="InterPro"/>
</dbReference>
<comment type="caution">
    <text evidence="2">The sequence shown here is derived from an EMBL/GenBank/DDBJ whole genome shotgun (WGS) entry which is preliminary data.</text>
</comment>
<dbReference type="InterPro" id="IPR009057">
    <property type="entry name" value="Homeodomain-like_sf"/>
</dbReference>
<evidence type="ECO:0008006" key="4">
    <source>
        <dbReference type="Google" id="ProtNLM"/>
    </source>
</evidence>
<evidence type="ECO:0000313" key="2">
    <source>
        <dbReference type="EMBL" id="GGE53555.1"/>
    </source>
</evidence>
<dbReference type="InterPro" id="IPR036388">
    <property type="entry name" value="WH-like_DNA-bd_sf"/>
</dbReference>
<dbReference type="Pfam" id="PF01527">
    <property type="entry name" value="HTH_Tnp_1"/>
    <property type="match status" value="1"/>
</dbReference>
<evidence type="ECO:0000256" key="1">
    <source>
        <dbReference type="SAM" id="Coils"/>
    </source>
</evidence>
<dbReference type="EMBL" id="BMIR01000024">
    <property type="protein sequence ID" value="GGE53555.1"/>
    <property type="molecule type" value="Genomic_DNA"/>
</dbReference>
<dbReference type="PANTHER" id="PTHR33609">
    <property type="entry name" value="LOW CALCIUM RESPONSE LOCUS PROTEIN S"/>
    <property type="match status" value="1"/>
</dbReference>
<name>A0A8J2YMQ4_9BACL</name>
<keyword evidence="1" id="KW-0175">Coiled coil</keyword>
<gene>
    <name evidence="2" type="ORF">GCM10011391_35520</name>
</gene>
<dbReference type="Proteomes" id="UP000628775">
    <property type="component" value="Unassembled WGS sequence"/>
</dbReference>
<sequence length="95" mass="11027">MPKKRFTPEQKADIVIKGLSNTTSVKELCVEVGIQPKTFYDWKQVFMKHGTEGFKSKGDQTKDQEKETMKKEMNRLKELVADLSLENHILKKNDL</sequence>
<keyword evidence="3" id="KW-1185">Reference proteome</keyword>
<reference evidence="2" key="2">
    <citation type="submission" date="2020-09" db="EMBL/GenBank/DDBJ databases">
        <authorList>
            <person name="Sun Q."/>
            <person name="Zhou Y."/>
        </authorList>
    </citation>
    <scope>NUCLEOTIDE SEQUENCE</scope>
    <source>
        <strain evidence="2">CGMCC 1.15371</strain>
    </source>
</reference>
<dbReference type="InterPro" id="IPR052546">
    <property type="entry name" value="Transposase_8_domain"/>
</dbReference>
<reference evidence="2" key="1">
    <citation type="journal article" date="2014" name="Int. J. Syst. Evol. Microbiol.">
        <title>Complete genome sequence of Corynebacterium casei LMG S-19264T (=DSM 44701T), isolated from a smear-ripened cheese.</title>
        <authorList>
            <consortium name="US DOE Joint Genome Institute (JGI-PGF)"/>
            <person name="Walter F."/>
            <person name="Albersmeier A."/>
            <person name="Kalinowski J."/>
            <person name="Ruckert C."/>
        </authorList>
    </citation>
    <scope>NUCLEOTIDE SEQUENCE</scope>
    <source>
        <strain evidence="2">CGMCC 1.15371</strain>
    </source>
</reference>
<dbReference type="Gene3D" id="1.10.10.10">
    <property type="entry name" value="Winged helix-like DNA-binding domain superfamily/Winged helix DNA-binding domain"/>
    <property type="match status" value="1"/>
</dbReference>
<dbReference type="InterPro" id="IPR002514">
    <property type="entry name" value="Transposase_8"/>
</dbReference>
<dbReference type="GO" id="GO:0003677">
    <property type="term" value="F:DNA binding"/>
    <property type="evidence" value="ECO:0007669"/>
    <property type="project" value="InterPro"/>
</dbReference>
<organism evidence="2 3">
    <name type="scientific">Pullulanibacillus camelliae</name>
    <dbReference type="NCBI Taxonomy" id="1707096"/>
    <lineage>
        <taxon>Bacteria</taxon>
        <taxon>Bacillati</taxon>
        <taxon>Bacillota</taxon>
        <taxon>Bacilli</taxon>
        <taxon>Bacillales</taxon>
        <taxon>Sporolactobacillaceae</taxon>
        <taxon>Pullulanibacillus</taxon>
    </lineage>
</organism>